<feature type="region of interest" description="Disordered" evidence="3">
    <location>
        <begin position="1"/>
        <end position="26"/>
    </location>
</feature>
<dbReference type="InterPro" id="IPR008978">
    <property type="entry name" value="HSP20-like_chaperone"/>
</dbReference>
<evidence type="ECO:0000259" key="4">
    <source>
        <dbReference type="PROSITE" id="PS01031"/>
    </source>
</evidence>
<dbReference type="Proteomes" id="UP001519667">
    <property type="component" value="Unassembled WGS sequence"/>
</dbReference>
<evidence type="ECO:0000313" key="6">
    <source>
        <dbReference type="Proteomes" id="UP001519667"/>
    </source>
</evidence>
<dbReference type="Gene3D" id="2.60.40.790">
    <property type="match status" value="1"/>
</dbReference>
<accession>A0ABS5XLC1</accession>
<dbReference type="RefSeq" id="WP_215378864.1">
    <property type="nucleotide sequence ID" value="NZ_JAGTIS010000013.1"/>
</dbReference>
<dbReference type="Pfam" id="PF00011">
    <property type="entry name" value="HSP20"/>
    <property type="match status" value="1"/>
</dbReference>
<sequence length="180" mass="20563">MAEPEKKVPVETQEPVTKTPAVQDPWRPLDNLRQQVDRLFEDFGRGSLHFPFGRSAFDVEPFWRRPMIGHGVPAVDISEKEKSFEITAELPGMDEKDIEIRLANGNLIIKGEKKEEKEEKQKGYYLSERHYGSFERMFSLPKGVDSDQIEASFTKGVLTISLPKRPEAIQPEKVIPVKPS</sequence>
<dbReference type="InterPro" id="IPR002068">
    <property type="entry name" value="A-crystallin/Hsp20_dom"/>
</dbReference>
<dbReference type="SUPFAM" id="SSF49764">
    <property type="entry name" value="HSP20-like chaperones"/>
    <property type="match status" value="1"/>
</dbReference>
<dbReference type="EMBL" id="JAGTIS010000013">
    <property type="protein sequence ID" value="MBT8768477.1"/>
    <property type="molecule type" value="Genomic_DNA"/>
</dbReference>
<evidence type="ECO:0000256" key="3">
    <source>
        <dbReference type="SAM" id="MobiDB-lite"/>
    </source>
</evidence>
<protein>
    <submittedName>
        <fullName evidence="5">Hsp20/alpha crystallin family protein</fullName>
    </submittedName>
</protein>
<dbReference type="PANTHER" id="PTHR11527">
    <property type="entry name" value="HEAT-SHOCK PROTEIN 20 FAMILY MEMBER"/>
    <property type="match status" value="1"/>
</dbReference>
<proteinExistence type="inferred from homology"/>
<dbReference type="InterPro" id="IPR031107">
    <property type="entry name" value="Small_HSP"/>
</dbReference>
<keyword evidence="6" id="KW-1185">Reference proteome</keyword>
<evidence type="ECO:0000313" key="5">
    <source>
        <dbReference type="EMBL" id="MBT8768477.1"/>
    </source>
</evidence>
<name>A0ABS5XLC1_9GAMM</name>
<gene>
    <name evidence="5" type="ORF">J7302_20405</name>
</gene>
<evidence type="ECO:0000256" key="2">
    <source>
        <dbReference type="RuleBase" id="RU003616"/>
    </source>
</evidence>
<dbReference type="CDD" id="cd06464">
    <property type="entry name" value="ACD_sHsps-like"/>
    <property type="match status" value="1"/>
</dbReference>
<comment type="caution">
    <text evidence="5">The sequence shown here is derived from an EMBL/GenBank/DDBJ whole genome shotgun (WGS) entry which is preliminary data.</text>
</comment>
<dbReference type="PROSITE" id="PS01031">
    <property type="entry name" value="SHSP"/>
    <property type="match status" value="1"/>
</dbReference>
<evidence type="ECO:0000256" key="1">
    <source>
        <dbReference type="PROSITE-ProRule" id="PRU00285"/>
    </source>
</evidence>
<reference evidence="5 6" key="1">
    <citation type="submission" date="2021-04" db="EMBL/GenBank/DDBJ databases">
        <title>Pseudomonas boanensis sp. nov., a bacterium isolated from river water used for household purposes in Boane District, Mozambique.</title>
        <authorList>
            <person name="Nicklasson M."/>
            <person name="Martin-Rodriguez A.J."/>
            <person name="Thorell K."/>
            <person name="Neves L."/>
            <person name="Mussagy A."/>
            <person name="Rydberg H.A."/>
            <person name="Hernroth B."/>
            <person name="Svensson-Stadler L."/>
            <person name="Sjoling A."/>
        </authorList>
    </citation>
    <scope>NUCLEOTIDE SEQUENCE [LARGE SCALE GENOMIC DNA]</scope>
    <source>
        <strain evidence="5 6">DB1</strain>
    </source>
</reference>
<feature type="domain" description="SHSP" evidence="4">
    <location>
        <begin position="66"/>
        <end position="180"/>
    </location>
</feature>
<comment type="similarity">
    <text evidence="1 2">Belongs to the small heat shock protein (HSP20) family.</text>
</comment>
<organism evidence="5 6">
    <name type="scientific">Metapseudomonas boanensis</name>
    <dbReference type="NCBI Taxonomy" id="2822138"/>
    <lineage>
        <taxon>Bacteria</taxon>
        <taxon>Pseudomonadati</taxon>
        <taxon>Pseudomonadota</taxon>
        <taxon>Gammaproteobacteria</taxon>
        <taxon>Pseudomonadales</taxon>
        <taxon>Pseudomonadaceae</taxon>
        <taxon>Metapseudomonas</taxon>
    </lineage>
</organism>